<dbReference type="SMART" id="SM00227">
    <property type="entry name" value="NEBU"/>
    <property type="match status" value="5"/>
</dbReference>
<dbReference type="InterPro" id="IPR001781">
    <property type="entry name" value="Znf_LIM"/>
</dbReference>
<dbReference type="OrthoDB" id="5971719at2759"/>
<dbReference type="SUPFAM" id="SSF57716">
    <property type="entry name" value="Glucocorticoid receptor-like (DNA-binding domain)"/>
    <property type="match status" value="1"/>
</dbReference>
<evidence type="ECO:0000256" key="4">
    <source>
        <dbReference type="ARBA" id="ARBA00022833"/>
    </source>
</evidence>
<keyword evidence="12" id="KW-1185">Reference proteome</keyword>
<keyword evidence="1 7" id="KW-0728">SH3 domain</keyword>
<dbReference type="GO" id="GO:0051015">
    <property type="term" value="F:actin filament binding"/>
    <property type="evidence" value="ECO:0007669"/>
    <property type="project" value="TreeGrafter"/>
</dbReference>
<dbReference type="AlphaFoldDB" id="A0A8B6GWS1"/>
<evidence type="ECO:0000256" key="3">
    <source>
        <dbReference type="ARBA" id="ARBA00022737"/>
    </source>
</evidence>
<keyword evidence="5 6" id="KW-0440">LIM domain</keyword>
<dbReference type="PROSITE" id="PS51216">
    <property type="entry name" value="NEBULIN"/>
    <property type="match status" value="4"/>
</dbReference>
<dbReference type="CDD" id="cd09447">
    <property type="entry name" value="LIM_LASP"/>
    <property type="match status" value="1"/>
</dbReference>
<dbReference type="PANTHER" id="PTHR46218">
    <property type="entry name" value="LASP"/>
    <property type="match status" value="1"/>
</dbReference>
<dbReference type="FunFam" id="2.10.110.10:FF:000087">
    <property type="entry name" value="LIM zinc-binding domain-containing Nebulette"/>
    <property type="match status" value="1"/>
</dbReference>
<evidence type="ECO:0000256" key="6">
    <source>
        <dbReference type="PROSITE-ProRule" id="PRU00125"/>
    </source>
</evidence>
<evidence type="ECO:0000313" key="12">
    <source>
        <dbReference type="Proteomes" id="UP000596742"/>
    </source>
</evidence>
<dbReference type="PANTHER" id="PTHR46218:SF4">
    <property type="entry name" value="LIM AND SH3 DOMAIN PROTEIN LASP"/>
    <property type="match status" value="1"/>
</dbReference>
<feature type="region of interest" description="Disordered" evidence="8">
    <location>
        <begin position="243"/>
        <end position="430"/>
    </location>
</feature>
<dbReference type="Pfam" id="PF00412">
    <property type="entry name" value="LIM"/>
    <property type="match status" value="1"/>
</dbReference>
<name>A0A8B6GWS1_MYTGA</name>
<dbReference type="EMBL" id="UYJE01009117">
    <property type="protein sequence ID" value="VDI70216.1"/>
    <property type="molecule type" value="Genomic_DNA"/>
</dbReference>
<evidence type="ECO:0000256" key="7">
    <source>
        <dbReference type="PROSITE-ProRule" id="PRU00192"/>
    </source>
</evidence>
<dbReference type="Pfam" id="PF00880">
    <property type="entry name" value="Nebulin"/>
    <property type="match status" value="3"/>
</dbReference>
<dbReference type="Gene3D" id="2.30.30.40">
    <property type="entry name" value="SH3 Domains"/>
    <property type="match status" value="1"/>
</dbReference>
<dbReference type="PROSITE" id="PS50023">
    <property type="entry name" value="LIM_DOMAIN_2"/>
    <property type="match status" value="1"/>
</dbReference>
<keyword evidence="3" id="KW-0677">Repeat</keyword>
<dbReference type="InterPro" id="IPR036028">
    <property type="entry name" value="SH3-like_dom_sf"/>
</dbReference>
<dbReference type="GO" id="GO:0046872">
    <property type="term" value="F:metal ion binding"/>
    <property type="evidence" value="ECO:0007669"/>
    <property type="project" value="UniProtKB-KW"/>
</dbReference>
<evidence type="ECO:0000313" key="11">
    <source>
        <dbReference type="EMBL" id="VDI70216.1"/>
    </source>
</evidence>
<organism evidence="11 12">
    <name type="scientific">Mytilus galloprovincialis</name>
    <name type="common">Mediterranean mussel</name>
    <dbReference type="NCBI Taxonomy" id="29158"/>
    <lineage>
        <taxon>Eukaryota</taxon>
        <taxon>Metazoa</taxon>
        <taxon>Spiralia</taxon>
        <taxon>Lophotrochozoa</taxon>
        <taxon>Mollusca</taxon>
        <taxon>Bivalvia</taxon>
        <taxon>Autobranchia</taxon>
        <taxon>Pteriomorphia</taxon>
        <taxon>Mytilida</taxon>
        <taxon>Mytiloidea</taxon>
        <taxon>Mytilidae</taxon>
        <taxon>Mytilinae</taxon>
        <taxon>Mytilus</taxon>
    </lineage>
</organism>
<dbReference type="Pfam" id="PF14604">
    <property type="entry name" value="SH3_9"/>
    <property type="match status" value="1"/>
</dbReference>
<evidence type="ECO:0000256" key="2">
    <source>
        <dbReference type="ARBA" id="ARBA00022723"/>
    </source>
</evidence>
<feature type="compositionally biased region" description="Polar residues" evidence="8">
    <location>
        <begin position="327"/>
        <end position="351"/>
    </location>
</feature>
<dbReference type="SMART" id="SM00326">
    <property type="entry name" value="SH3"/>
    <property type="match status" value="1"/>
</dbReference>
<evidence type="ECO:0000256" key="8">
    <source>
        <dbReference type="SAM" id="MobiDB-lite"/>
    </source>
</evidence>
<keyword evidence="4 6" id="KW-0862">Zinc</keyword>
<dbReference type="InterPro" id="IPR051759">
    <property type="entry name" value="LIM-SH3_domain_protein"/>
</dbReference>
<dbReference type="GO" id="GO:0005737">
    <property type="term" value="C:cytoplasm"/>
    <property type="evidence" value="ECO:0007669"/>
    <property type="project" value="UniProtKB-ARBA"/>
</dbReference>
<dbReference type="PRINTS" id="PR00452">
    <property type="entry name" value="SH3DOMAIN"/>
</dbReference>
<dbReference type="SUPFAM" id="SSF50044">
    <property type="entry name" value="SH3-domain"/>
    <property type="match status" value="1"/>
</dbReference>
<dbReference type="SMART" id="SM00132">
    <property type="entry name" value="LIM"/>
    <property type="match status" value="1"/>
</dbReference>
<sequence>MNPPCAKCTKIVYPTEKLNCLDKIWHKGCFKCQSCNMTLNMKNYKGYNKFPYCNAHYPTTKPTQVADTPENRRIADNTKIQSNVQYHSDFEKAKGSYTQVSDRLDLKQHQVNTNNISMIAYHKDFEEGKGKYIQIEDPVEMKQNMKNQENISLIKYHEEFERSKGAIMQVPDTVEMQRHKKNVENFSLVKYHEDFERQKGKKMTVVDDPETQRVRQNTQNFSQVTYSGHKDQLRDMEYKRPAEQVNVRSRSSHHSSPPQSPGFQHEVKQRVSAASPPHSPGYRDQQEVRRTSATSPPQSPGYNRDYQEDVRVRPNPGSIHNYDPVRDQQQNQGTPYSSRNSGAVVYDSNTGRGLDKNFNAKVQPFSLHHDNMENPASQRKVGSISDYDPINDRWGSVTGQYSAGTQQPRNQPPPPQQYAQPPPPQEADRFSGKGMVCRAAYDYVAADDDEVSFNEGDHIIFCQPIDAGWMEGTVEATGRRGMLPSNYVETVKK</sequence>
<dbReference type="CDD" id="cd11789">
    <property type="entry name" value="SH3_Nebulin_family_C"/>
    <property type="match status" value="1"/>
</dbReference>
<keyword evidence="2 6" id="KW-0479">Metal-binding</keyword>
<dbReference type="Proteomes" id="UP000596742">
    <property type="component" value="Unassembled WGS sequence"/>
</dbReference>
<dbReference type="PROSITE" id="PS00478">
    <property type="entry name" value="LIM_DOMAIN_1"/>
    <property type="match status" value="1"/>
</dbReference>
<feature type="domain" description="SH3" evidence="9">
    <location>
        <begin position="432"/>
        <end position="493"/>
    </location>
</feature>
<reference evidence="11" key="1">
    <citation type="submission" date="2018-11" db="EMBL/GenBank/DDBJ databases">
        <authorList>
            <person name="Alioto T."/>
            <person name="Alioto T."/>
        </authorList>
    </citation>
    <scope>NUCLEOTIDE SEQUENCE</scope>
</reference>
<feature type="domain" description="LIM zinc-binding" evidence="10">
    <location>
        <begin position="3"/>
        <end position="63"/>
    </location>
</feature>
<protein>
    <submittedName>
        <fullName evidence="11">Nebulin</fullName>
    </submittedName>
</protein>
<evidence type="ECO:0000256" key="5">
    <source>
        <dbReference type="ARBA" id="ARBA00023038"/>
    </source>
</evidence>
<proteinExistence type="predicted"/>
<dbReference type="InterPro" id="IPR000900">
    <property type="entry name" value="Nebulin_repeat"/>
</dbReference>
<feature type="compositionally biased region" description="Pro residues" evidence="8">
    <location>
        <begin position="410"/>
        <end position="425"/>
    </location>
</feature>
<comment type="caution">
    <text evidence="11">The sequence shown here is derived from an EMBL/GenBank/DDBJ whole genome shotgun (WGS) entry which is preliminary data.</text>
</comment>
<gene>
    <name evidence="11" type="ORF">MGAL_10B004626</name>
</gene>
<dbReference type="InterPro" id="IPR001452">
    <property type="entry name" value="SH3_domain"/>
</dbReference>
<dbReference type="PROSITE" id="PS50002">
    <property type="entry name" value="SH3"/>
    <property type="match status" value="1"/>
</dbReference>
<dbReference type="Gene3D" id="2.10.110.10">
    <property type="entry name" value="Cysteine Rich Protein"/>
    <property type="match status" value="1"/>
</dbReference>
<evidence type="ECO:0000259" key="9">
    <source>
        <dbReference type="PROSITE" id="PS50002"/>
    </source>
</evidence>
<dbReference type="GO" id="GO:0005925">
    <property type="term" value="C:focal adhesion"/>
    <property type="evidence" value="ECO:0007669"/>
    <property type="project" value="TreeGrafter"/>
</dbReference>
<accession>A0A8B6GWS1</accession>
<evidence type="ECO:0000259" key="10">
    <source>
        <dbReference type="PROSITE" id="PS50023"/>
    </source>
</evidence>
<evidence type="ECO:0000256" key="1">
    <source>
        <dbReference type="ARBA" id="ARBA00022443"/>
    </source>
</evidence>